<name>A0A3M5P810_PSEVI</name>
<keyword evidence="1" id="KW-0472">Membrane</keyword>
<reference evidence="2 3" key="1">
    <citation type="submission" date="2018-08" db="EMBL/GenBank/DDBJ databases">
        <title>Recombination of ecologically and evolutionarily significant loci maintains genetic cohesion in the Pseudomonas syringae species complex.</title>
        <authorList>
            <person name="Dillon M."/>
            <person name="Thakur S."/>
            <person name="Almeida R.N.D."/>
            <person name="Weir B.S."/>
            <person name="Guttman D.S."/>
        </authorList>
    </citation>
    <scope>NUCLEOTIDE SEQUENCE [LARGE SCALE GENOMIC DNA]</scope>
    <source>
        <strain evidence="2 3">ICMP 19473</strain>
    </source>
</reference>
<accession>A0A3M5P810</accession>
<comment type="caution">
    <text evidence="2">The sequence shown here is derived from an EMBL/GenBank/DDBJ whole genome shotgun (WGS) entry which is preliminary data.</text>
</comment>
<evidence type="ECO:0000313" key="2">
    <source>
        <dbReference type="EMBL" id="RMT80652.1"/>
    </source>
</evidence>
<keyword evidence="1" id="KW-0812">Transmembrane</keyword>
<dbReference type="OrthoDB" id="7025110at2"/>
<organism evidence="2 3">
    <name type="scientific">Pseudomonas viridiflava</name>
    <name type="common">Phytomonas viridiflava</name>
    <dbReference type="NCBI Taxonomy" id="33069"/>
    <lineage>
        <taxon>Bacteria</taxon>
        <taxon>Pseudomonadati</taxon>
        <taxon>Pseudomonadota</taxon>
        <taxon>Gammaproteobacteria</taxon>
        <taxon>Pseudomonadales</taxon>
        <taxon>Pseudomonadaceae</taxon>
        <taxon>Pseudomonas</taxon>
    </lineage>
</organism>
<dbReference type="EMBL" id="RBTP01000042">
    <property type="protein sequence ID" value="RMT80652.1"/>
    <property type="molecule type" value="Genomic_DNA"/>
</dbReference>
<evidence type="ECO:0000313" key="3">
    <source>
        <dbReference type="Proteomes" id="UP000273854"/>
    </source>
</evidence>
<protein>
    <submittedName>
        <fullName evidence="2">Uncharacterized protein</fullName>
    </submittedName>
</protein>
<feature type="transmembrane region" description="Helical" evidence="1">
    <location>
        <begin position="6"/>
        <end position="23"/>
    </location>
</feature>
<dbReference type="RefSeq" id="WP_122208875.1">
    <property type="nucleotide sequence ID" value="NZ_RBTP01000042.1"/>
</dbReference>
<dbReference type="AlphaFoldDB" id="A0A3M5P810"/>
<evidence type="ECO:0000256" key="1">
    <source>
        <dbReference type="SAM" id="Phobius"/>
    </source>
</evidence>
<sequence length="168" mass="18935">MQAQHIIILTGLVVCFLLLTVFVERAFKRALRRSYWAGKSAGIADSSARLDALNADIAMLARRRERERRGFLQSIEIKNLTIRDLETRLTNNPTCLLTQADMQVLLDTATTLNLAHRTWVPMKGTEPWRVRAASQLIHLESIAHRIHAKTRLAERPAVATDDAAREAA</sequence>
<keyword evidence="1" id="KW-1133">Transmembrane helix</keyword>
<dbReference type="Proteomes" id="UP000273854">
    <property type="component" value="Unassembled WGS sequence"/>
</dbReference>
<gene>
    <name evidence="2" type="ORF">ALP40_00862</name>
</gene>
<proteinExistence type="predicted"/>